<dbReference type="AlphaFoldDB" id="A0A9D4U5K5"/>
<evidence type="ECO:0000313" key="2">
    <source>
        <dbReference type="Proteomes" id="UP000886520"/>
    </source>
</evidence>
<proteinExistence type="predicted"/>
<sequence length="86" mass="9502">MLAALYVWVGLRAGFFSSFEGSEHSMLLLLYMIQDNQKLLSGLRIGIAEIAAHLLLQGLILDVRMLKRKVVCKGGIWLQAMPGSIS</sequence>
<comment type="caution">
    <text evidence="1">The sequence shown here is derived from an EMBL/GenBank/DDBJ whole genome shotgun (WGS) entry which is preliminary data.</text>
</comment>
<reference evidence="1" key="1">
    <citation type="submission" date="2021-01" db="EMBL/GenBank/DDBJ databases">
        <title>Adiantum capillus-veneris genome.</title>
        <authorList>
            <person name="Fang Y."/>
            <person name="Liao Q."/>
        </authorList>
    </citation>
    <scope>NUCLEOTIDE SEQUENCE</scope>
    <source>
        <strain evidence="1">H3</strain>
        <tissue evidence="1">Leaf</tissue>
    </source>
</reference>
<dbReference type="Proteomes" id="UP000886520">
    <property type="component" value="Chromosome 22"/>
</dbReference>
<name>A0A9D4U5K5_ADICA</name>
<protein>
    <submittedName>
        <fullName evidence="1">Uncharacterized protein</fullName>
    </submittedName>
</protein>
<accession>A0A9D4U5K5</accession>
<keyword evidence="2" id="KW-1185">Reference proteome</keyword>
<gene>
    <name evidence="1" type="ORF">GOP47_0022442</name>
</gene>
<evidence type="ECO:0000313" key="1">
    <source>
        <dbReference type="EMBL" id="KAI5061903.1"/>
    </source>
</evidence>
<dbReference type="EMBL" id="JABFUD020000022">
    <property type="protein sequence ID" value="KAI5061903.1"/>
    <property type="molecule type" value="Genomic_DNA"/>
</dbReference>
<organism evidence="1 2">
    <name type="scientific">Adiantum capillus-veneris</name>
    <name type="common">Maidenhair fern</name>
    <dbReference type="NCBI Taxonomy" id="13818"/>
    <lineage>
        <taxon>Eukaryota</taxon>
        <taxon>Viridiplantae</taxon>
        <taxon>Streptophyta</taxon>
        <taxon>Embryophyta</taxon>
        <taxon>Tracheophyta</taxon>
        <taxon>Polypodiopsida</taxon>
        <taxon>Polypodiidae</taxon>
        <taxon>Polypodiales</taxon>
        <taxon>Pteridineae</taxon>
        <taxon>Pteridaceae</taxon>
        <taxon>Vittarioideae</taxon>
        <taxon>Adiantum</taxon>
    </lineage>
</organism>